<dbReference type="InterPro" id="IPR007497">
    <property type="entry name" value="SIMPL/DUF541"/>
</dbReference>
<sequence>MISRRSLAFAPALILALAVLPLPAAASDSDAPKPGIVSVTGEGTARLVPDMAVMTLTVMRQEKTARSALDANNSAMAAVLAAMRADGIEERDLQTSGFSIDPQYFYPDRKNNEPTEPVITGYRVMNTLTVRIRDLDKLGAILDKSVSLGVNQGGQIMFTNDDPSAAITEARTAAMKDAVSKATTLVEAGGAALGRITEISEQQFRPQPMPVARAEMALKASSDAAVPVASGENAYRVNVNVSFEIDQ</sequence>
<evidence type="ECO:0000313" key="3">
    <source>
        <dbReference type="Proteomes" id="UP001148313"/>
    </source>
</evidence>
<name>A0ABT4VRN6_9HYPH</name>
<keyword evidence="1" id="KW-0732">Signal</keyword>
<dbReference type="PANTHER" id="PTHR34387:SF2">
    <property type="entry name" value="SLR1258 PROTEIN"/>
    <property type="match status" value="1"/>
</dbReference>
<accession>A0ABT4VRN6</accession>
<comment type="caution">
    <text evidence="2">The sequence shown here is derived from an EMBL/GenBank/DDBJ whole genome shotgun (WGS) entry which is preliminary data.</text>
</comment>
<dbReference type="RefSeq" id="WP_271091088.1">
    <property type="nucleotide sequence ID" value="NZ_JAPJZH010000012.1"/>
</dbReference>
<evidence type="ECO:0000313" key="2">
    <source>
        <dbReference type="EMBL" id="MDA4847269.1"/>
    </source>
</evidence>
<dbReference type="Proteomes" id="UP001148313">
    <property type="component" value="Unassembled WGS sequence"/>
</dbReference>
<dbReference type="Gene3D" id="3.30.110.170">
    <property type="entry name" value="Protein of unknown function (DUF541), domain 1"/>
    <property type="match status" value="1"/>
</dbReference>
<feature type="signal peptide" evidence="1">
    <location>
        <begin position="1"/>
        <end position="26"/>
    </location>
</feature>
<protein>
    <submittedName>
        <fullName evidence="2">SIMPL domain-containing protein</fullName>
    </submittedName>
</protein>
<dbReference type="PANTHER" id="PTHR34387">
    <property type="entry name" value="SLR1258 PROTEIN"/>
    <property type="match status" value="1"/>
</dbReference>
<dbReference type="Pfam" id="PF04402">
    <property type="entry name" value="SIMPL"/>
    <property type="match status" value="1"/>
</dbReference>
<proteinExistence type="predicted"/>
<reference evidence="2" key="1">
    <citation type="submission" date="2022-11" db="EMBL/GenBank/DDBJ databases">
        <title>Hoeflea poritis sp. nov., isolated from scleractinian coral Porites lutea.</title>
        <authorList>
            <person name="Zhang G."/>
            <person name="Wei Q."/>
            <person name="Cai L."/>
        </authorList>
    </citation>
    <scope>NUCLEOTIDE SEQUENCE</scope>
    <source>
        <strain evidence="2">E7-10</strain>
    </source>
</reference>
<feature type="chain" id="PRO_5047137285" evidence="1">
    <location>
        <begin position="27"/>
        <end position="247"/>
    </location>
</feature>
<dbReference type="InterPro" id="IPR052022">
    <property type="entry name" value="26kDa_periplasmic_antigen"/>
</dbReference>
<dbReference type="EMBL" id="JAPJZH010000012">
    <property type="protein sequence ID" value="MDA4847269.1"/>
    <property type="molecule type" value="Genomic_DNA"/>
</dbReference>
<organism evidence="2 3">
    <name type="scientific">Hoeflea poritis</name>
    <dbReference type="NCBI Taxonomy" id="2993659"/>
    <lineage>
        <taxon>Bacteria</taxon>
        <taxon>Pseudomonadati</taxon>
        <taxon>Pseudomonadota</taxon>
        <taxon>Alphaproteobacteria</taxon>
        <taxon>Hyphomicrobiales</taxon>
        <taxon>Rhizobiaceae</taxon>
        <taxon>Hoeflea</taxon>
    </lineage>
</organism>
<evidence type="ECO:0000256" key="1">
    <source>
        <dbReference type="SAM" id="SignalP"/>
    </source>
</evidence>
<keyword evidence="3" id="KW-1185">Reference proteome</keyword>
<gene>
    <name evidence="2" type="ORF">OOZ53_18055</name>
</gene>
<dbReference type="Gene3D" id="3.30.70.2970">
    <property type="entry name" value="Protein of unknown function (DUF541), domain 2"/>
    <property type="match status" value="1"/>
</dbReference>